<comment type="similarity">
    <text evidence="2 5">Belongs to the short-chain dehydrogenases/reductases (SDR) family.</text>
</comment>
<dbReference type="EMBL" id="CAJPEV010000032">
    <property type="protein sequence ID" value="CAG0879142.1"/>
    <property type="molecule type" value="Genomic_DNA"/>
</dbReference>
<dbReference type="OrthoDB" id="5545019at2759"/>
<evidence type="ECO:0000313" key="6">
    <source>
        <dbReference type="EMBL" id="CAD7240430.1"/>
    </source>
</evidence>
<name>A0A7R8ZXD7_9CRUS</name>
<evidence type="ECO:0000313" key="7">
    <source>
        <dbReference type="Proteomes" id="UP000677054"/>
    </source>
</evidence>
<dbReference type="EMBL" id="LR899549">
    <property type="protein sequence ID" value="CAD7240430.1"/>
    <property type="molecule type" value="Genomic_DNA"/>
</dbReference>
<dbReference type="CDD" id="cd05356">
    <property type="entry name" value="17beta-HSD1_like_SDR_c"/>
    <property type="match status" value="1"/>
</dbReference>
<dbReference type="Gene3D" id="3.40.50.720">
    <property type="entry name" value="NAD(P)-binding Rossmann-like Domain"/>
    <property type="match status" value="1"/>
</dbReference>
<evidence type="ECO:0000256" key="4">
    <source>
        <dbReference type="ARBA" id="ARBA00023002"/>
    </source>
</evidence>
<dbReference type="InterPro" id="IPR020904">
    <property type="entry name" value="Sc_DH/Rdtase_CS"/>
</dbReference>
<dbReference type="PIRSF" id="PIRSF000126">
    <property type="entry name" value="11-beta-HSD1"/>
    <property type="match status" value="1"/>
</dbReference>
<evidence type="ECO:0000256" key="2">
    <source>
        <dbReference type="ARBA" id="ARBA00006484"/>
    </source>
</evidence>
<organism evidence="6">
    <name type="scientific">Darwinula stevensoni</name>
    <dbReference type="NCBI Taxonomy" id="69355"/>
    <lineage>
        <taxon>Eukaryota</taxon>
        <taxon>Metazoa</taxon>
        <taxon>Ecdysozoa</taxon>
        <taxon>Arthropoda</taxon>
        <taxon>Crustacea</taxon>
        <taxon>Oligostraca</taxon>
        <taxon>Ostracoda</taxon>
        <taxon>Podocopa</taxon>
        <taxon>Podocopida</taxon>
        <taxon>Darwinulocopina</taxon>
        <taxon>Darwinuloidea</taxon>
        <taxon>Darwinulidae</taxon>
        <taxon>Darwinula</taxon>
    </lineage>
</organism>
<keyword evidence="4" id="KW-0560">Oxidoreductase</keyword>
<dbReference type="InterPro" id="IPR002347">
    <property type="entry name" value="SDR_fam"/>
</dbReference>
<dbReference type="InterPro" id="IPR051019">
    <property type="entry name" value="VLCFA-Steroid_DH"/>
</dbReference>
<dbReference type="PANTHER" id="PTHR43899">
    <property type="entry name" value="RH59310P"/>
    <property type="match status" value="1"/>
</dbReference>
<evidence type="ECO:0000256" key="3">
    <source>
        <dbReference type="ARBA" id="ARBA00022857"/>
    </source>
</evidence>
<proteinExistence type="inferred from homology"/>
<dbReference type="PANTHER" id="PTHR43899:SF13">
    <property type="entry name" value="RH59310P"/>
    <property type="match status" value="1"/>
</dbReference>
<gene>
    <name evidence="6" type="ORF">DSTB1V02_LOCUS454</name>
</gene>
<reference evidence="6" key="1">
    <citation type="submission" date="2020-11" db="EMBL/GenBank/DDBJ databases">
        <authorList>
            <person name="Tran Van P."/>
        </authorList>
    </citation>
    <scope>NUCLEOTIDE SEQUENCE</scope>
</reference>
<protein>
    <submittedName>
        <fullName evidence="6">Uncharacterized protein</fullName>
    </submittedName>
</protein>
<dbReference type="SUPFAM" id="SSF51735">
    <property type="entry name" value="NAD(P)-binding Rossmann-fold domains"/>
    <property type="match status" value="1"/>
</dbReference>
<comment type="subcellular location">
    <subcellularLocation>
        <location evidence="1">Endoplasmic reticulum</location>
    </subcellularLocation>
</comment>
<dbReference type="FunFam" id="3.40.50.720:FF:000137">
    <property type="entry name" value="Hydroxysteroid (17-beta) dehydrogenase 3"/>
    <property type="match status" value="1"/>
</dbReference>
<dbReference type="AlphaFoldDB" id="A0A7R8ZXD7"/>
<keyword evidence="7" id="KW-1185">Reference proteome</keyword>
<dbReference type="Pfam" id="PF00106">
    <property type="entry name" value="adh_short"/>
    <property type="match status" value="1"/>
</dbReference>
<dbReference type="PRINTS" id="PR00081">
    <property type="entry name" value="GDHRDH"/>
</dbReference>
<dbReference type="GO" id="GO:0005783">
    <property type="term" value="C:endoplasmic reticulum"/>
    <property type="evidence" value="ECO:0007669"/>
    <property type="project" value="UniProtKB-SubCell"/>
</dbReference>
<evidence type="ECO:0000256" key="1">
    <source>
        <dbReference type="ARBA" id="ARBA00004240"/>
    </source>
</evidence>
<evidence type="ECO:0000256" key="5">
    <source>
        <dbReference type="RuleBase" id="RU000363"/>
    </source>
</evidence>
<dbReference type="GO" id="GO:0016491">
    <property type="term" value="F:oxidoreductase activity"/>
    <property type="evidence" value="ECO:0007669"/>
    <property type="project" value="UniProtKB-KW"/>
</dbReference>
<keyword evidence="3" id="KW-0521">NADP</keyword>
<dbReference type="InterPro" id="IPR036291">
    <property type="entry name" value="NAD(P)-bd_dom_sf"/>
</dbReference>
<dbReference type="Proteomes" id="UP000677054">
    <property type="component" value="Unassembled WGS sequence"/>
</dbReference>
<accession>A0A7R8ZXD7</accession>
<dbReference type="PROSITE" id="PS00061">
    <property type="entry name" value="ADH_SHORT"/>
    <property type="match status" value="1"/>
</dbReference>
<dbReference type="PRINTS" id="PR00080">
    <property type="entry name" value="SDRFAMILY"/>
</dbReference>
<sequence>MRCLEAKERIDTRMDGWCLWSEFSWMVTLSVLAWEGVQLFHLTRRYLIHAYAPYPPFTSYGAWAVVTGCTDGIGLSYAKELARHGMKIALISRNPDKLETVAWQIEKEFGVETRAIQADFTKLDIYEGIKEKLAGLDVGILVNNVGMATRRSPFLDVPDGGKTYQDVLLVNNMSTVRMTHVVLPGMVEKRKGIIINVSSISDISPVPLTATYSATKAFIYSLSRSLAYEYKNNGILVHQVDPWYVYTKMMYKLLLPTGLMAPTPDIFVRSDLRSITKVHVTSGYWLHDIVREVARFVDFIAPTAATNIVGWAIKKDSERVMQKRAELKQQKADAKTT</sequence>